<gene>
    <name evidence="1" type="ORF">QFC24_000794</name>
</gene>
<proteinExistence type="predicted"/>
<keyword evidence="2" id="KW-1185">Reference proteome</keyword>
<accession>A0ACC2XTS4</accession>
<comment type="caution">
    <text evidence="1">The sequence shown here is derived from an EMBL/GenBank/DDBJ whole genome shotgun (WGS) entry which is preliminary data.</text>
</comment>
<evidence type="ECO:0000313" key="1">
    <source>
        <dbReference type="EMBL" id="KAJ9127387.1"/>
    </source>
</evidence>
<evidence type="ECO:0000313" key="2">
    <source>
        <dbReference type="Proteomes" id="UP001234202"/>
    </source>
</evidence>
<sequence length="311" mass="35018">MSTEQKRTLTITRPSELCWKIAFNGPPDNRLTENMLKQLLEALDQVELEWRQQSDWSKQFDAKRKGGALILTSEITKFFSNGLDYENSIKNPNFHLEVFNPVSVRLLTFPMVTIAAINGHAFAGGYMMALLCDFRLMTDGRAWCCMNEILSTSQIDFGAPMPPFFARLLHLRLSHTRSANILRKTLLGHRFTAPELLEEGIVDEIVPADQLQERAIQFGNEIGVKSKGGSWGEMKVSVSAPYQLASISEIPIDTPRLRLVQRFAYHDAVAGATTETGPLMPQQQAQQFLKRMQEKGSFMLDGTGQKVKPKL</sequence>
<reference evidence="1" key="1">
    <citation type="submission" date="2023-04" db="EMBL/GenBank/DDBJ databases">
        <title>Draft Genome sequencing of Naganishia species isolated from polar environments using Oxford Nanopore Technology.</title>
        <authorList>
            <person name="Leo P."/>
            <person name="Venkateswaran K."/>
        </authorList>
    </citation>
    <scope>NUCLEOTIDE SEQUENCE</scope>
    <source>
        <strain evidence="1">DBVPG 5303</strain>
    </source>
</reference>
<dbReference type="EMBL" id="JASBWV010000002">
    <property type="protein sequence ID" value="KAJ9127387.1"/>
    <property type="molecule type" value="Genomic_DNA"/>
</dbReference>
<organism evidence="1 2">
    <name type="scientific">Naganishia onofrii</name>
    <dbReference type="NCBI Taxonomy" id="1851511"/>
    <lineage>
        <taxon>Eukaryota</taxon>
        <taxon>Fungi</taxon>
        <taxon>Dikarya</taxon>
        <taxon>Basidiomycota</taxon>
        <taxon>Agaricomycotina</taxon>
        <taxon>Tremellomycetes</taxon>
        <taxon>Filobasidiales</taxon>
        <taxon>Filobasidiaceae</taxon>
        <taxon>Naganishia</taxon>
    </lineage>
</organism>
<name>A0ACC2XTS4_9TREE</name>
<dbReference type="Proteomes" id="UP001234202">
    <property type="component" value="Unassembled WGS sequence"/>
</dbReference>
<protein>
    <submittedName>
        <fullName evidence="1">Uncharacterized protein</fullName>
    </submittedName>
</protein>